<sequence length="70" mass="8026">MYIIQLTMPFGSTDYGSRNPNPSYDCDASRILDGPGTTACSADQIWCKNWLYVDIQFYHGLSRLGRHFLF</sequence>
<reference evidence="1 2" key="1">
    <citation type="submission" date="2024-07" db="EMBL/GenBank/DDBJ databases">
        <title>Section-level genome sequencing and comparative genomics of Aspergillus sections Usti and Cavernicolus.</title>
        <authorList>
            <consortium name="Lawrence Berkeley National Laboratory"/>
            <person name="Nybo J.L."/>
            <person name="Vesth T.C."/>
            <person name="Theobald S."/>
            <person name="Frisvad J.C."/>
            <person name="Larsen T.O."/>
            <person name="Kjaerboelling I."/>
            <person name="Rothschild-Mancinelli K."/>
            <person name="Lyhne E.K."/>
            <person name="Kogle M.E."/>
            <person name="Barry K."/>
            <person name="Clum A."/>
            <person name="Na H."/>
            <person name="Ledsgaard L."/>
            <person name="Lin J."/>
            <person name="Lipzen A."/>
            <person name="Kuo A."/>
            <person name="Riley R."/>
            <person name="Mondo S."/>
            <person name="LaButti K."/>
            <person name="Haridas S."/>
            <person name="Pangalinan J."/>
            <person name="Salamov A.A."/>
            <person name="Simmons B.A."/>
            <person name="Magnuson J.K."/>
            <person name="Chen J."/>
            <person name="Drula E."/>
            <person name="Henrissat B."/>
            <person name="Wiebenga A."/>
            <person name="Lubbers R.J."/>
            <person name="Gomes A.C."/>
            <person name="Makela M.R."/>
            <person name="Stajich J."/>
            <person name="Grigoriev I.V."/>
            <person name="Mortensen U.H."/>
            <person name="De vries R.P."/>
            <person name="Baker S.E."/>
            <person name="Andersen M.R."/>
        </authorList>
    </citation>
    <scope>NUCLEOTIDE SEQUENCE [LARGE SCALE GENOMIC DNA]</scope>
    <source>
        <strain evidence="1 2">CBS 600.67</strain>
    </source>
</reference>
<name>A0ABR4HEK0_9EURO</name>
<gene>
    <name evidence="1" type="ORF">BDW59DRAFT_167352</name>
</gene>
<dbReference type="EMBL" id="JBFXLS010000135">
    <property type="protein sequence ID" value="KAL2813916.1"/>
    <property type="molecule type" value="Genomic_DNA"/>
</dbReference>
<organism evidence="1 2">
    <name type="scientific">Aspergillus cavernicola</name>
    <dbReference type="NCBI Taxonomy" id="176166"/>
    <lineage>
        <taxon>Eukaryota</taxon>
        <taxon>Fungi</taxon>
        <taxon>Dikarya</taxon>
        <taxon>Ascomycota</taxon>
        <taxon>Pezizomycotina</taxon>
        <taxon>Eurotiomycetes</taxon>
        <taxon>Eurotiomycetidae</taxon>
        <taxon>Eurotiales</taxon>
        <taxon>Aspergillaceae</taxon>
        <taxon>Aspergillus</taxon>
        <taxon>Aspergillus subgen. Nidulantes</taxon>
    </lineage>
</organism>
<protein>
    <submittedName>
        <fullName evidence="1">Uncharacterized protein</fullName>
    </submittedName>
</protein>
<accession>A0ABR4HEK0</accession>
<evidence type="ECO:0000313" key="2">
    <source>
        <dbReference type="Proteomes" id="UP001610335"/>
    </source>
</evidence>
<keyword evidence="2" id="KW-1185">Reference proteome</keyword>
<comment type="caution">
    <text evidence="1">The sequence shown here is derived from an EMBL/GenBank/DDBJ whole genome shotgun (WGS) entry which is preliminary data.</text>
</comment>
<proteinExistence type="predicted"/>
<dbReference type="Proteomes" id="UP001610335">
    <property type="component" value="Unassembled WGS sequence"/>
</dbReference>
<evidence type="ECO:0000313" key="1">
    <source>
        <dbReference type="EMBL" id="KAL2813916.1"/>
    </source>
</evidence>